<evidence type="ECO:0000313" key="1">
    <source>
        <dbReference type="EMBL" id="KAG9242569.1"/>
    </source>
</evidence>
<reference evidence="1" key="1">
    <citation type="journal article" date="2021" name="IMA Fungus">
        <title>Genomic characterization of three marine fungi, including Emericellopsis atlantica sp. nov. with signatures of a generalist lifestyle and marine biomass degradation.</title>
        <authorList>
            <person name="Hagestad O.C."/>
            <person name="Hou L."/>
            <person name="Andersen J.H."/>
            <person name="Hansen E.H."/>
            <person name="Altermark B."/>
            <person name="Li C."/>
            <person name="Kuhnert E."/>
            <person name="Cox R.J."/>
            <person name="Crous P.W."/>
            <person name="Spatafora J.W."/>
            <person name="Lail K."/>
            <person name="Amirebrahimi M."/>
            <person name="Lipzen A."/>
            <person name="Pangilinan J."/>
            <person name="Andreopoulos W."/>
            <person name="Hayes R.D."/>
            <person name="Ng V."/>
            <person name="Grigoriev I.V."/>
            <person name="Jackson S.A."/>
            <person name="Sutton T.D.S."/>
            <person name="Dobson A.D.W."/>
            <person name="Rama T."/>
        </authorList>
    </citation>
    <scope>NUCLEOTIDE SEQUENCE</scope>
    <source>
        <strain evidence="1">TRa3180A</strain>
    </source>
</reference>
<dbReference type="Proteomes" id="UP000887226">
    <property type="component" value="Unassembled WGS sequence"/>
</dbReference>
<dbReference type="AlphaFoldDB" id="A0A9P7YZ07"/>
<accession>A0A9P7YZ07</accession>
<sequence length="106" mass="11736">MRAFVSSVLVITKGVGLYRSLVRSAFDTCGRKSAYIVVDSDFSHLREAGDHNGIGHAVNRDCAGGRQVVLIDVPQIIRFRPLHENLFFIKVHYAASTCREGPVVFC</sequence>
<protein>
    <submittedName>
        <fullName evidence="1">Uncharacterized protein</fullName>
    </submittedName>
</protein>
<keyword evidence="2" id="KW-1185">Reference proteome</keyword>
<name>A0A9P7YZ07_9HELO</name>
<evidence type="ECO:0000313" key="2">
    <source>
        <dbReference type="Proteomes" id="UP000887226"/>
    </source>
</evidence>
<proteinExistence type="predicted"/>
<comment type="caution">
    <text evidence="1">The sequence shown here is derived from an EMBL/GenBank/DDBJ whole genome shotgun (WGS) entry which is preliminary data.</text>
</comment>
<dbReference type="EMBL" id="MU254059">
    <property type="protein sequence ID" value="KAG9242569.1"/>
    <property type="molecule type" value="Genomic_DNA"/>
</dbReference>
<gene>
    <name evidence="1" type="ORF">BJ878DRAFT_514819</name>
</gene>
<organism evidence="1 2">
    <name type="scientific">Calycina marina</name>
    <dbReference type="NCBI Taxonomy" id="1763456"/>
    <lineage>
        <taxon>Eukaryota</taxon>
        <taxon>Fungi</taxon>
        <taxon>Dikarya</taxon>
        <taxon>Ascomycota</taxon>
        <taxon>Pezizomycotina</taxon>
        <taxon>Leotiomycetes</taxon>
        <taxon>Helotiales</taxon>
        <taxon>Pezizellaceae</taxon>
        <taxon>Calycina</taxon>
    </lineage>
</organism>